<evidence type="ECO:0000313" key="6">
    <source>
        <dbReference type="EMBL" id="GIL40908.1"/>
    </source>
</evidence>
<dbReference type="InterPro" id="IPR036390">
    <property type="entry name" value="WH_DNA-bd_sf"/>
</dbReference>
<dbReference type="Gene3D" id="1.10.10.10">
    <property type="entry name" value="Winged helix-like DNA-binding domain superfamily/Winged helix DNA-binding domain"/>
    <property type="match status" value="1"/>
</dbReference>
<dbReference type="PANTHER" id="PTHR30537">
    <property type="entry name" value="HTH-TYPE TRANSCRIPTIONAL REGULATOR"/>
    <property type="match status" value="1"/>
</dbReference>
<evidence type="ECO:0000256" key="3">
    <source>
        <dbReference type="ARBA" id="ARBA00023125"/>
    </source>
</evidence>
<dbReference type="RefSeq" id="WP_420244163.1">
    <property type="nucleotide sequence ID" value="NZ_BOPV01000001.1"/>
</dbReference>
<dbReference type="GO" id="GO:0003677">
    <property type="term" value="F:DNA binding"/>
    <property type="evidence" value="ECO:0007669"/>
    <property type="project" value="UniProtKB-KW"/>
</dbReference>
<dbReference type="CDD" id="cd08474">
    <property type="entry name" value="PBP2_CrgA_like_5"/>
    <property type="match status" value="1"/>
</dbReference>
<dbReference type="InterPro" id="IPR000847">
    <property type="entry name" value="LysR_HTH_N"/>
</dbReference>
<dbReference type="Gene3D" id="3.40.190.290">
    <property type="match status" value="1"/>
</dbReference>
<accession>A0A8S8XA77</accession>
<gene>
    <name evidence="6" type="ORF">TMPK1_31450</name>
</gene>
<dbReference type="Pfam" id="PF03466">
    <property type="entry name" value="LysR_substrate"/>
    <property type="match status" value="1"/>
</dbReference>
<dbReference type="Pfam" id="PF00126">
    <property type="entry name" value="HTH_1"/>
    <property type="match status" value="1"/>
</dbReference>
<dbReference type="PANTHER" id="PTHR30537:SF5">
    <property type="entry name" value="HTH-TYPE TRANSCRIPTIONAL ACTIVATOR TTDR-RELATED"/>
    <property type="match status" value="1"/>
</dbReference>
<keyword evidence="4" id="KW-0804">Transcription</keyword>
<sequence length="295" mass="32327">MTPDLADLTLFASVARYRSFRRAAVELRLSTSSLSERVRALEERLGVRLLNRTTRSVSLTAAGESLLAGLTPALSEIDTAVERARALSDTPSGTLRINAPTPGVRLTLAPLLIDFMAAHPRIKVELVVDNSLIDIVAAGFDAGVRYGEHLARDMIAVPLGAPQRFALVAAPSFLATHGTPRKPDDLIGAPCIQHQFLGGARPDWEFERDGTVTHFRPDARLVCTDIETKIDAAIAGLGFLSTFEGFVRAPVEDGRLVEVLRDWQQEFPGPFLYYASRRQIPAGLKAFLEFLRARR</sequence>
<organism evidence="6 7">
    <name type="scientific">Roseiterribacter gracilis</name>
    <dbReference type="NCBI Taxonomy" id="2812848"/>
    <lineage>
        <taxon>Bacteria</taxon>
        <taxon>Pseudomonadati</taxon>
        <taxon>Pseudomonadota</taxon>
        <taxon>Alphaproteobacteria</taxon>
        <taxon>Rhodospirillales</taxon>
        <taxon>Roseiterribacteraceae</taxon>
        <taxon>Roseiterribacter</taxon>
    </lineage>
</organism>
<dbReference type="PROSITE" id="PS50931">
    <property type="entry name" value="HTH_LYSR"/>
    <property type="match status" value="1"/>
</dbReference>
<dbReference type="AlphaFoldDB" id="A0A8S8XA77"/>
<dbReference type="InterPro" id="IPR005119">
    <property type="entry name" value="LysR_subst-bd"/>
</dbReference>
<feature type="domain" description="HTH lysR-type" evidence="5">
    <location>
        <begin position="3"/>
        <end position="60"/>
    </location>
</feature>
<keyword evidence="7" id="KW-1185">Reference proteome</keyword>
<protein>
    <submittedName>
        <fullName evidence="6">LysR family transcriptional regulator</fullName>
    </submittedName>
</protein>
<keyword evidence="3" id="KW-0238">DNA-binding</keyword>
<evidence type="ECO:0000313" key="7">
    <source>
        <dbReference type="Proteomes" id="UP000681075"/>
    </source>
</evidence>
<comment type="similarity">
    <text evidence="1">Belongs to the LysR transcriptional regulatory family.</text>
</comment>
<dbReference type="SUPFAM" id="SSF53850">
    <property type="entry name" value="Periplasmic binding protein-like II"/>
    <property type="match status" value="1"/>
</dbReference>
<dbReference type="InterPro" id="IPR058163">
    <property type="entry name" value="LysR-type_TF_proteobact-type"/>
</dbReference>
<evidence type="ECO:0000256" key="1">
    <source>
        <dbReference type="ARBA" id="ARBA00009437"/>
    </source>
</evidence>
<dbReference type="SUPFAM" id="SSF46785">
    <property type="entry name" value="Winged helix' DNA-binding domain"/>
    <property type="match status" value="1"/>
</dbReference>
<dbReference type="FunFam" id="1.10.10.10:FF:000001">
    <property type="entry name" value="LysR family transcriptional regulator"/>
    <property type="match status" value="1"/>
</dbReference>
<evidence type="ECO:0000256" key="2">
    <source>
        <dbReference type="ARBA" id="ARBA00023015"/>
    </source>
</evidence>
<dbReference type="InterPro" id="IPR036388">
    <property type="entry name" value="WH-like_DNA-bd_sf"/>
</dbReference>
<dbReference type="Proteomes" id="UP000681075">
    <property type="component" value="Unassembled WGS sequence"/>
</dbReference>
<evidence type="ECO:0000259" key="5">
    <source>
        <dbReference type="PROSITE" id="PS50931"/>
    </source>
</evidence>
<comment type="caution">
    <text evidence="6">The sequence shown here is derived from an EMBL/GenBank/DDBJ whole genome shotgun (WGS) entry which is preliminary data.</text>
</comment>
<keyword evidence="2" id="KW-0805">Transcription regulation</keyword>
<name>A0A8S8XA77_9PROT</name>
<dbReference type="EMBL" id="BOPV01000001">
    <property type="protein sequence ID" value="GIL40908.1"/>
    <property type="molecule type" value="Genomic_DNA"/>
</dbReference>
<dbReference type="GO" id="GO:0003700">
    <property type="term" value="F:DNA-binding transcription factor activity"/>
    <property type="evidence" value="ECO:0007669"/>
    <property type="project" value="InterPro"/>
</dbReference>
<reference evidence="6" key="1">
    <citation type="submission" date="2021-02" db="EMBL/GenBank/DDBJ databases">
        <title>Genome sequence of Rhodospirillales sp. strain TMPK1 isolated from soil.</title>
        <authorList>
            <person name="Nakai R."/>
            <person name="Kusada H."/>
            <person name="Tamaki H."/>
        </authorList>
    </citation>
    <scope>NUCLEOTIDE SEQUENCE</scope>
    <source>
        <strain evidence="6">TMPK1</strain>
    </source>
</reference>
<proteinExistence type="inferred from homology"/>
<evidence type="ECO:0000256" key="4">
    <source>
        <dbReference type="ARBA" id="ARBA00023163"/>
    </source>
</evidence>